<evidence type="ECO:0000256" key="1">
    <source>
        <dbReference type="SAM" id="Coils"/>
    </source>
</evidence>
<proteinExistence type="predicted"/>
<comment type="caution">
    <text evidence="3">The sequence shown here is derived from an EMBL/GenBank/DDBJ whole genome shotgun (WGS) entry which is preliminary data.</text>
</comment>
<dbReference type="AlphaFoldDB" id="A0A2U2DHV7"/>
<dbReference type="Pfam" id="PF13514">
    <property type="entry name" value="AAA_27"/>
    <property type="match status" value="1"/>
</dbReference>
<sequence length="1164" mass="127617">MRFERLDILRYGALTDRSLAFRPGAGLHVVYGPNEAGKSSALSAIGDLLFGFPRAMPGSPPPYTFLHDAQQLRIGAKLVSRDGATIDFRRRRAKNALLSNDERESLLREDALVPFLGTLNREIFKRAFGLDTEDLRDGGQAMLQSGGEIGNLLFSAASGLLGLTRLRQSLEGEAGGIFGPRKKQDHSFYQATDRHDQARRAEKENELKSTDWKRLVAEAEQLESEIAALQSERRKTKTELERLRALKKLQPLVIDIDGELQELAAFDDLAGLPADFAADLAEALHAHASLAGEVRKAEEDTQRLGDEISQVHVEPAALAAAADITTLFAETGAYAKARRDLPAIDREVATYDATLTQLARRLGLESAAELEKRQPSDADLVRMRRLVEEGQELLRSRADLQRQQTEEGDRLAALDAQGDGGRLVDPKPYIDQLAALTADLSDIARGDALLVQAERAEENLRAAALRLRPPVRDLAAILAMPLPDVAALTARRVAIEQATLARNGAAEKVTALAAEVAEIAERLREAERDGPVVTREEIAAARERRDGRLGALGEGRLPSADELTLLGGLVAHADQLADTALTHADRLSRHAENRLRRDRAEQRLVEARQRHATAEDDLARAEQDFSGLIEASGLATHELVFFDPAAAIEWRRAVDGLAKERAAIDPMRDQLAAIELKQGRIRPVLNAIADALGIDVAHLPLGALSQAIGRHLDGLSERWAQSRTREGERNAARQRLERLTVQAADVAGIIQAWQTAFAAAAPTIGLAAESAAMAGHAAIDMAVAALDAWKSLPETLLERENRRRRVAGMRRDIRDYEEKVAAIAVSVDPSLEHVGADLAIETLHEMAIAARNASQKRKILGRALADAELRRERAREAFSAGEARLAALAHRLPEQADPETALGRLKDRARLAERLRECRSRFLAQAEGRSEADVRAALDSFDRIKAELDIETLTEAENGQFERHGELVARQAQNRKEREALETGVSAEYAVFEKLSAETEAKDLARQWVVLKLAAGLLAHSMDRYRERHADPVMQRAGAHFSVLTGGRFSRLVQDYDEKDELHLLAERAGGEKVPLDGLSEGTGDQLFLALRLAFLEDYASRNEPAPLIVDDIFQTFDDERTVSGLKALAATSGTFQTILFTHQKSVVDLARQELAAGVDVIML</sequence>
<reference evidence="3 4" key="1">
    <citation type="submission" date="2018-05" db="EMBL/GenBank/DDBJ databases">
        <title>The draft genome of strain NS-104.</title>
        <authorList>
            <person name="Hang P."/>
            <person name="Jiang J."/>
        </authorList>
    </citation>
    <scope>NUCLEOTIDE SEQUENCE [LARGE SCALE GENOMIC DNA]</scope>
    <source>
        <strain evidence="3 4">NS-104</strain>
    </source>
</reference>
<name>A0A2U2DHV7_9HYPH</name>
<dbReference type="SUPFAM" id="SSF52540">
    <property type="entry name" value="P-loop containing nucleoside triphosphate hydrolases"/>
    <property type="match status" value="2"/>
</dbReference>
<dbReference type="InterPro" id="IPR027417">
    <property type="entry name" value="P-loop_NTPase"/>
</dbReference>
<evidence type="ECO:0000259" key="2">
    <source>
        <dbReference type="Pfam" id="PF13514"/>
    </source>
</evidence>
<evidence type="ECO:0000313" key="4">
    <source>
        <dbReference type="Proteomes" id="UP000245252"/>
    </source>
</evidence>
<accession>A0A2U2DHV7</accession>
<dbReference type="PANTHER" id="PTHR41259">
    <property type="entry name" value="DOUBLE-STRAND BREAK REPAIR RAD50 ATPASE, PUTATIVE-RELATED"/>
    <property type="match status" value="1"/>
</dbReference>
<keyword evidence="1" id="KW-0175">Coiled coil</keyword>
<dbReference type="Gene3D" id="3.40.50.300">
    <property type="entry name" value="P-loop containing nucleotide triphosphate hydrolases"/>
    <property type="match status" value="2"/>
</dbReference>
<dbReference type="EMBL" id="QFBC01000020">
    <property type="protein sequence ID" value="PWE52889.1"/>
    <property type="molecule type" value="Genomic_DNA"/>
</dbReference>
<dbReference type="RefSeq" id="WP_109461786.1">
    <property type="nucleotide sequence ID" value="NZ_QFBC01000020.1"/>
</dbReference>
<feature type="coiled-coil region" evidence="1">
    <location>
        <begin position="212"/>
        <end position="246"/>
    </location>
</feature>
<gene>
    <name evidence="3" type="ORF">DEM27_29285</name>
</gene>
<evidence type="ECO:0000313" key="3">
    <source>
        <dbReference type="EMBL" id="PWE52889.1"/>
    </source>
</evidence>
<feature type="coiled-coil region" evidence="1">
    <location>
        <begin position="590"/>
        <end position="624"/>
    </location>
</feature>
<dbReference type="OrthoDB" id="9764467at2"/>
<organism evidence="3 4">
    <name type="scientific">Metarhizobium album</name>
    <dbReference type="NCBI Taxonomy" id="2182425"/>
    <lineage>
        <taxon>Bacteria</taxon>
        <taxon>Pseudomonadati</taxon>
        <taxon>Pseudomonadota</taxon>
        <taxon>Alphaproteobacteria</taxon>
        <taxon>Hyphomicrobiales</taxon>
        <taxon>Rhizobiaceae</taxon>
        <taxon>Metarhizobium</taxon>
    </lineage>
</organism>
<dbReference type="InterPro" id="IPR038734">
    <property type="entry name" value="YhaN_AAA"/>
</dbReference>
<dbReference type="PANTHER" id="PTHR41259:SF1">
    <property type="entry name" value="DOUBLE-STRAND BREAK REPAIR RAD50 ATPASE, PUTATIVE-RELATED"/>
    <property type="match status" value="1"/>
</dbReference>
<feature type="domain" description="YhaN AAA" evidence="2">
    <location>
        <begin position="1"/>
        <end position="212"/>
    </location>
</feature>
<dbReference type="Proteomes" id="UP000245252">
    <property type="component" value="Unassembled WGS sequence"/>
</dbReference>
<keyword evidence="4" id="KW-1185">Reference proteome</keyword>
<protein>
    <submittedName>
        <fullName evidence="3">Chromosome segregation protein SMC</fullName>
    </submittedName>
</protein>